<proteinExistence type="predicted"/>
<dbReference type="Proteomes" id="UP001597109">
    <property type="component" value="Unassembled WGS sequence"/>
</dbReference>
<dbReference type="RefSeq" id="WP_144841554.1">
    <property type="nucleotide sequence ID" value="NZ_JBHTKI010000049.1"/>
</dbReference>
<protein>
    <submittedName>
        <fullName evidence="1">Uncharacterized protein</fullName>
    </submittedName>
</protein>
<dbReference type="EMBL" id="JBHTKI010000049">
    <property type="protein sequence ID" value="MFD1032929.1"/>
    <property type="molecule type" value="Genomic_DNA"/>
</dbReference>
<sequence length="97" mass="11150">MVVYSGRLFIEVSTLVEQSEEDMKNKAHENITPELLKELRLLLGNKGYMTGMIGANLEHVNSTNEQDIKHIKSQVDIAKRRINEVYNKANDFNCQIE</sequence>
<name>A0ABW3LF68_9BACL</name>
<reference evidence="2" key="1">
    <citation type="journal article" date="2019" name="Int. J. Syst. Evol. Microbiol.">
        <title>The Global Catalogue of Microorganisms (GCM) 10K type strain sequencing project: providing services to taxonomists for standard genome sequencing and annotation.</title>
        <authorList>
            <consortium name="The Broad Institute Genomics Platform"/>
            <consortium name="The Broad Institute Genome Sequencing Center for Infectious Disease"/>
            <person name="Wu L."/>
            <person name="Ma J."/>
        </authorList>
    </citation>
    <scope>NUCLEOTIDE SEQUENCE [LARGE SCALE GENOMIC DNA]</scope>
    <source>
        <strain evidence="2">CCUG 56756</strain>
    </source>
</reference>
<accession>A0ABW3LF68</accession>
<keyword evidence="2" id="KW-1185">Reference proteome</keyword>
<organism evidence="1 2">
    <name type="scientific">Metaplanococcus flavidus</name>
    <dbReference type="NCBI Taxonomy" id="569883"/>
    <lineage>
        <taxon>Bacteria</taxon>
        <taxon>Bacillati</taxon>
        <taxon>Bacillota</taxon>
        <taxon>Bacilli</taxon>
        <taxon>Bacillales</taxon>
        <taxon>Caryophanaceae</taxon>
        <taxon>Metaplanococcus</taxon>
    </lineage>
</organism>
<comment type="caution">
    <text evidence="1">The sequence shown here is derived from an EMBL/GenBank/DDBJ whole genome shotgun (WGS) entry which is preliminary data.</text>
</comment>
<evidence type="ECO:0000313" key="2">
    <source>
        <dbReference type="Proteomes" id="UP001597109"/>
    </source>
</evidence>
<evidence type="ECO:0000313" key="1">
    <source>
        <dbReference type="EMBL" id="MFD1032929.1"/>
    </source>
</evidence>
<gene>
    <name evidence="1" type="ORF">ACFQ1X_15985</name>
</gene>